<dbReference type="GO" id="GO:0008107">
    <property type="term" value="F:galactoside 2-alpha-L-fucosyltransferase activity"/>
    <property type="evidence" value="ECO:0007669"/>
    <property type="project" value="InterPro"/>
</dbReference>
<dbReference type="InterPro" id="IPR002516">
    <property type="entry name" value="Glyco_trans_11"/>
</dbReference>
<gene>
    <name evidence="3" type="ORF">DXC44_15075</name>
</gene>
<keyword evidence="1 3" id="KW-0328">Glycosyltransferase</keyword>
<dbReference type="CDD" id="cd11301">
    <property type="entry name" value="Fut1_Fut2_like"/>
    <property type="match status" value="1"/>
</dbReference>
<name>A0A3E4SZ98_PHOVU</name>
<dbReference type="PANTHER" id="PTHR11927:SF9">
    <property type="entry name" value="L-FUCOSYLTRANSFERASE"/>
    <property type="match status" value="1"/>
</dbReference>
<dbReference type="AlphaFoldDB" id="A0A3E4SZ98"/>
<evidence type="ECO:0000313" key="4">
    <source>
        <dbReference type="Proteomes" id="UP000261278"/>
    </source>
</evidence>
<protein>
    <submittedName>
        <fullName evidence="3">Alpha-1,2-fucosyltransferase</fullName>
    </submittedName>
</protein>
<reference evidence="3 4" key="1">
    <citation type="submission" date="2018-08" db="EMBL/GenBank/DDBJ databases">
        <title>A genome reference for cultivated species of the human gut microbiota.</title>
        <authorList>
            <person name="Zou Y."/>
            <person name="Xue W."/>
            <person name="Luo G."/>
        </authorList>
    </citation>
    <scope>NUCLEOTIDE SEQUENCE [LARGE SCALE GENOMIC DNA]</scope>
    <source>
        <strain evidence="3 4">TF05-18</strain>
    </source>
</reference>
<evidence type="ECO:0000313" key="3">
    <source>
        <dbReference type="EMBL" id="RGL84205.1"/>
    </source>
</evidence>
<dbReference type="EMBL" id="QSSN01000019">
    <property type="protein sequence ID" value="RGL84205.1"/>
    <property type="molecule type" value="Genomic_DNA"/>
</dbReference>
<evidence type="ECO:0000256" key="2">
    <source>
        <dbReference type="ARBA" id="ARBA00022679"/>
    </source>
</evidence>
<dbReference type="PANTHER" id="PTHR11927">
    <property type="entry name" value="GALACTOSIDE 2-L-FUCOSYLTRANSFERASE"/>
    <property type="match status" value="1"/>
</dbReference>
<dbReference type="Proteomes" id="UP000261278">
    <property type="component" value="Unassembled WGS sequence"/>
</dbReference>
<sequence>MIAVNVNAGLANQMFHYAFGRGLINKGYDVFFDQINFRYRKEWIFENIRLQDAFPNIEIKEMPKGKFKWICIHETNKVSKGLRLIMINFHNLIGDEKYIFETDYGYISDIEGKITKNCILKGFWQSEKYFAHCKDDIRKQFSFLPFDEKKNIAIMNKMKKENSVAIHLRKGADYLQSELMGKGLCGVEYYIKAIEYIKQNVDNPVFYVFTDNPEWVKNNLPKFDYILVDWNEVAGKKNFRDMQLMSCAKHNIIANSTYSWWGAWLNPNPNKIVIGPTKFFNPINKFFSSSDIMCEDWVRI</sequence>
<accession>A0A3E4SZ98</accession>
<evidence type="ECO:0000256" key="1">
    <source>
        <dbReference type="ARBA" id="ARBA00022676"/>
    </source>
</evidence>
<dbReference type="Pfam" id="PF01531">
    <property type="entry name" value="Glyco_transf_11"/>
    <property type="match status" value="1"/>
</dbReference>
<comment type="caution">
    <text evidence="3">The sequence shown here is derived from an EMBL/GenBank/DDBJ whole genome shotgun (WGS) entry which is preliminary data.</text>
</comment>
<proteinExistence type="predicted"/>
<dbReference type="GO" id="GO:0016020">
    <property type="term" value="C:membrane"/>
    <property type="evidence" value="ECO:0007669"/>
    <property type="project" value="InterPro"/>
</dbReference>
<dbReference type="RefSeq" id="WP_117678309.1">
    <property type="nucleotide sequence ID" value="NZ_JAKKXL010000005.1"/>
</dbReference>
<dbReference type="GO" id="GO:0005975">
    <property type="term" value="P:carbohydrate metabolic process"/>
    <property type="evidence" value="ECO:0007669"/>
    <property type="project" value="InterPro"/>
</dbReference>
<keyword evidence="2 3" id="KW-0808">Transferase</keyword>
<organism evidence="3 4">
    <name type="scientific">Phocaeicola vulgatus</name>
    <name type="common">Bacteroides vulgatus</name>
    <dbReference type="NCBI Taxonomy" id="821"/>
    <lineage>
        <taxon>Bacteria</taxon>
        <taxon>Pseudomonadati</taxon>
        <taxon>Bacteroidota</taxon>
        <taxon>Bacteroidia</taxon>
        <taxon>Bacteroidales</taxon>
        <taxon>Bacteroidaceae</taxon>
        <taxon>Phocaeicola</taxon>
    </lineage>
</organism>